<name>A0ACC1M4P9_9FUNG</name>
<evidence type="ECO:0000313" key="2">
    <source>
        <dbReference type="Proteomes" id="UP001139981"/>
    </source>
</evidence>
<proteinExistence type="predicted"/>
<sequence>MAARRLNRRDGDGSDLSLMAWINNTLPAGVSGRVGHTSNIVSGDKMVVLGGSEDGQTLASMDTVYFYDSVSRQWYLQKATGRIPASRRSHVSTVVNGSMIVVHGGVSADFGSALSDVAVLDTNTWVWSAPSVANAPTARYAHAASQAGPYMIITFGFAPSNLANISAGDPGLYILDTTSWQFVTQYDPARAGLTVLSSSSGISSGTIFGLFIASLACLLVLVILGYVGCMHYYNKHPRLSDSSESTAMLPTAELRDLGRRLTVKFGTQRQRTRAELRRSTAAVAKKSGSSGVTILEPTPAFGSGKMRQALSPGRSSMELGTSSIRRLSNVPPPAPADDTSVRIMFDFSRDSSLDQDALVDGRTVHMRGSESESLMGTRFSRRTHLDDVQLPVGGLRTRHNMRGISGVIDDDVSVPHTDTQSSRGTGSGDTTDGGWSRPTTSDSNMGPKSNHVSAMLPRIVGSRLTLPTESANALARYRFDELEDGSLNDSARQSRQALVGTASGRQATIAALVGKGNDNGRTLVPDMLAPPVMPAAHYEGAQSKPRLSAGENASGSPTPTHAKLSMSSAQGSIAMRDSIDINTVLAQNRQFFVANPDD</sequence>
<reference evidence="1" key="1">
    <citation type="submission" date="2022-07" db="EMBL/GenBank/DDBJ databases">
        <title>Phylogenomic reconstructions and comparative analyses of Kickxellomycotina fungi.</title>
        <authorList>
            <person name="Reynolds N.K."/>
            <person name="Stajich J.E."/>
            <person name="Barry K."/>
            <person name="Grigoriev I.V."/>
            <person name="Crous P."/>
            <person name="Smith M.E."/>
        </authorList>
    </citation>
    <scope>NUCLEOTIDE SEQUENCE</scope>
    <source>
        <strain evidence="1">CBS 190363</strain>
    </source>
</reference>
<protein>
    <submittedName>
        <fullName evidence="1">Uncharacterized protein</fullName>
    </submittedName>
</protein>
<dbReference type="Proteomes" id="UP001139981">
    <property type="component" value="Unassembled WGS sequence"/>
</dbReference>
<evidence type="ECO:0000313" key="1">
    <source>
        <dbReference type="EMBL" id="KAJ2895564.1"/>
    </source>
</evidence>
<keyword evidence="2" id="KW-1185">Reference proteome</keyword>
<accession>A0ACC1M4P9</accession>
<organism evidence="1 2">
    <name type="scientific">Coemansia aciculifera</name>
    <dbReference type="NCBI Taxonomy" id="417176"/>
    <lineage>
        <taxon>Eukaryota</taxon>
        <taxon>Fungi</taxon>
        <taxon>Fungi incertae sedis</taxon>
        <taxon>Zoopagomycota</taxon>
        <taxon>Kickxellomycotina</taxon>
        <taxon>Kickxellomycetes</taxon>
        <taxon>Kickxellales</taxon>
        <taxon>Kickxellaceae</taxon>
        <taxon>Coemansia</taxon>
    </lineage>
</organism>
<dbReference type="EMBL" id="JANBVB010000278">
    <property type="protein sequence ID" value="KAJ2895564.1"/>
    <property type="molecule type" value="Genomic_DNA"/>
</dbReference>
<gene>
    <name evidence="1" type="ORF">IWW38_002265</name>
</gene>
<comment type="caution">
    <text evidence="1">The sequence shown here is derived from an EMBL/GenBank/DDBJ whole genome shotgun (WGS) entry which is preliminary data.</text>
</comment>